<name>A0A843WYE5_COLES</name>
<dbReference type="PANTHER" id="PTHR34466">
    <property type="entry name" value="OS11G0129800 PROTEIN"/>
    <property type="match status" value="1"/>
</dbReference>
<keyword evidence="4" id="KW-1185">Reference proteome</keyword>
<comment type="caution">
    <text evidence="3">The sequence shown here is derived from an EMBL/GenBank/DDBJ whole genome shotgun (WGS) entry which is preliminary data.</text>
</comment>
<evidence type="ECO:0000313" key="4">
    <source>
        <dbReference type="Proteomes" id="UP000652761"/>
    </source>
</evidence>
<evidence type="ECO:0000256" key="2">
    <source>
        <dbReference type="SAM" id="MobiDB-lite"/>
    </source>
</evidence>
<feature type="compositionally biased region" description="Basic and acidic residues" evidence="2">
    <location>
        <begin position="91"/>
        <end position="100"/>
    </location>
</feature>
<feature type="region of interest" description="Disordered" evidence="2">
    <location>
        <begin position="1"/>
        <end position="74"/>
    </location>
</feature>
<organism evidence="3 4">
    <name type="scientific">Colocasia esculenta</name>
    <name type="common">Wild taro</name>
    <name type="synonym">Arum esculentum</name>
    <dbReference type="NCBI Taxonomy" id="4460"/>
    <lineage>
        <taxon>Eukaryota</taxon>
        <taxon>Viridiplantae</taxon>
        <taxon>Streptophyta</taxon>
        <taxon>Embryophyta</taxon>
        <taxon>Tracheophyta</taxon>
        <taxon>Spermatophyta</taxon>
        <taxon>Magnoliopsida</taxon>
        <taxon>Liliopsida</taxon>
        <taxon>Araceae</taxon>
        <taxon>Aroideae</taxon>
        <taxon>Colocasieae</taxon>
        <taxon>Colocasia</taxon>
    </lineage>
</organism>
<keyword evidence="1" id="KW-0175">Coiled coil</keyword>
<dbReference type="Proteomes" id="UP000652761">
    <property type="component" value="Unassembled WGS sequence"/>
</dbReference>
<dbReference type="OrthoDB" id="1911931at2759"/>
<evidence type="ECO:0000256" key="1">
    <source>
        <dbReference type="SAM" id="Coils"/>
    </source>
</evidence>
<reference evidence="3" key="1">
    <citation type="submission" date="2017-07" db="EMBL/GenBank/DDBJ databases">
        <title>Taro Niue Genome Assembly and Annotation.</title>
        <authorList>
            <person name="Atibalentja N."/>
            <person name="Keating K."/>
            <person name="Fields C.J."/>
        </authorList>
    </citation>
    <scope>NUCLEOTIDE SEQUENCE</scope>
    <source>
        <strain evidence="3">Niue_2</strain>
        <tissue evidence="3">Leaf</tissue>
    </source>
</reference>
<feature type="region of interest" description="Disordered" evidence="2">
    <location>
        <begin position="91"/>
        <end position="183"/>
    </location>
</feature>
<protein>
    <submittedName>
        <fullName evidence="3">Uncharacterized protein</fullName>
    </submittedName>
</protein>
<gene>
    <name evidence="3" type="ORF">Taro_040430</name>
</gene>
<sequence length="510" mass="56157">MAPAAFKSTTRRAAVGGADGSRSSGSAGAHRRSRSLSRGPGRFPPGPPAGSDELPAPLPRGRFVNTVRGSGFPEISLDDLADEFFTGRDFEEELERERGGGRSGRRLSDASFLMDTESSRRRGRSVSRKGSSFQTDVGVRAGFDGSARRRRSVSLARNRCSDSERHSSTLTDDESKNACTKNNGYEKTIGTVYDRKKTDHPVGDGEVGLYEAMRKEVRYVVDEIRTGLEKVILKTKPAIQNDGNNYQPEGSDVVQAISEIRRNYTTKLEESEKRRQELLAELAAEEQRGQELTKIVKELLPGTKQTVPGKPFRFRKRSNDRTRMSKHLTEDAEKYFEDFISSVEDTDISSFDGERSDGSSTLGGSIKSCARAEGQACLAKSVSSPAEIDGLVLPWLKWETCNDGTPLSCKSKEAHGLHESVYPKSSRGSWSPGDNGSHSVISKDKTSNNIGEAGCCTNSDTEIISSITSFDMDEYMHLQHSENFLFEGLRQRQRIESGGLVLCGRNFVSY</sequence>
<dbReference type="AlphaFoldDB" id="A0A843WYE5"/>
<feature type="compositionally biased region" description="Low complexity" evidence="2">
    <location>
        <begin position="11"/>
        <end position="28"/>
    </location>
</feature>
<accession>A0A843WYE5</accession>
<dbReference type="PANTHER" id="PTHR34466:SF1">
    <property type="entry name" value="OS06G0609800 PROTEIN"/>
    <property type="match status" value="1"/>
</dbReference>
<dbReference type="EMBL" id="NMUH01003907">
    <property type="protein sequence ID" value="MQM07590.1"/>
    <property type="molecule type" value="Genomic_DNA"/>
</dbReference>
<feature type="compositionally biased region" description="Polar residues" evidence="2">
    <location>
        <begin position="426"/>
        <end position="440"/>
    </location>
</feature>
<evidence type="ECO:0000313" key="3">
    <source>
        <dbReference type="EMBL" id="MQM07590.1"/>
    </source>
</evidence>
<proteinExistence type="predicted"/>
<feature type="coiled-coil region" evidence="1">
    <location>
        <begin position="261"/>
        <end position="295"/>
    </location>
</feature>
<feature type="region of interest" description="Disordered" evidence="2">
    <location>
        <begin position="420"/>
        <end position="443"/>
    </location>
</feature>